<keyword evidence="8" id="KW-0333">Golgi apparatus</keyword>
<dbReference type="InterPro" id="IPR005225">
    <property type="entry name" value="Small_GTP-bd"/>
</dbReference>
<comment type="similarity">
    <text evidence="3">Belongs to the small GTPase superfamily. Rab family.</text>
</comment>
<dbReference type="SMART" id="SM00174">
    <property type="entry name" value="RHO"/>
    <property type="match status" value="1"/>
</dbReference>
<evidence type="ECO:0000256" key="6">
    <source>
        <dbReference type="ARBA" id="ARBA00022892"/>
    </source>
</evidence>
<evidence type="ECO:0000256" key="8">
    <source>
        <dbReference type="ARBA" id="ARBA00023034"/>
    </source>
</evidence>
<keyword evidence="9" id="KW-0342">GTP-binding</keyword>
<sequence>MAYAYLFKYIIIGDTGVGKSCLLLQFTDKRFQPVHDLTIGVEFGARMITIDGKQIKLQIWDTAGQESFRSITRSYYRGAAGALLVYDITRRDTFNHLTTWLEDARQHSNSNMVIMLIGNKSDLESRREVKKEEGEAFAREHGLIFMETSAKTASNVEEAFINTAKEIYEKIQEGVFDINNEVTHMTRKHILCLLLQVKNNWVKRTSCSITLKSIMYGLVDRFRNFQHS</sequence>
<dbReference type="SMART" id="SM00176">
    <property type="entry name" value="RAN"/>
    <property type="match status" value="1"/>
</dbReference>
<evidence type="ECO:0000256" key="5">
    <source>
        <dbReference type="ARBA" id="ARBA00022741"/>
    </source>
</evidence>
<organism evidence="14 15">
    <name type="scientific">Cyprinus carpio</name>
    <name type="common">Common carp</name>
    <dbReference type="NCBI Taxonomy" id="7962"/>
    <lineage>
        <taxon>Eukaryota</taxon>
        <taxon>Metazoa</taxon>
        <taxon>Chordata</taxon>
        <taxon>Craniata</taxon>
        <taxon>Vertebrata</taxon>
        <taxon>Euteleostomi</taxon>
        <taxon>Actinopterygii</taxon>
        <taxon>Neopterygii</taxon>
        <taxon>Teleostei</taxon>
        <taxon>Ostariophysi</taxon>
        <taxon>Cypriniformes</taxon>
        <taxon>Cyprinidae</taxon>
        <taxon>Cyprininae</taxon>
        <taxon>Cyprinus</taxon>
    </lineage>
</organism>
<keyword evidence="11" id="KW-0449">Lipoprotein</keyword>
<dbReference type="GO" id="GO:0005525">
    <property type="term" value="F:GTP binding"/>
    <property type="evidence" value="ECO:0007669"/>
    <property type="project" value="UniProtKB-KW"/>
</dbReference>
<evidence type="ECO:0000256" key="3">
    <source>
        <dbReference type="ARBA" id="ARBA00006270"/>
    </source>
</evidence>
<dbReference type="SUPFAM" id="SSF52540">
    <property type="entry name" value="P-loop containing nucleoside triphosphate hydrolases"/>
    <property type="match status" value="1"/>
</dbReference>
<keyword evidence="7" id="KW-0653">Protein transport</keyword>
<dbReference type="Pfam" id="PF00071">
    <property type="entry name" value="Ras"/>
    <property type="match status" value="1"/>
</dbReference>
<dbReference type="FunFam" id="3.40.50.300:FF:000275">
    <property type="entry name" value="Putative ras-related protein Rab-2A"/>
    <property type="match status" value="1"/>
</dbReference>
<dbReference type="GO" id="GO:0016192">
    <property type="term" value="P:vesicle-mediated transport"/>
    <property type="evidence" value="ECO:0007669"/>
    <property type="project" value="UniProtKB-KW"/>
</dbReference>
<dbReference type="GO" id="GO:0001669">
    <property type="term" value="C:acrosomal vesicle"/>
    <property type="evidence" value="ECO:0007669"/>
    <property type="project" value="UniProtKB-SubCell"/>
</dbReference>
<dbReference type="Gene3D" id="3.40.50.300">
    <property type="entry name" value="P-loop containing nucleotide triphosphate hydrolases"/>
    <property type="match status" value="1"/>
</dbReference>
<evidence type="ECO:0000256" key="11">
    <source>
        <dbReference type="ARBA" id="ARBA00023288"/>
    </source>
</evidence>
<dbReference type="InterPro" id="IPR027417">
    <property type="entry name" value="P-loop_NTPase"/>
</dbReference>
<dbReference type="NCBIfam" id="TIGR00231">
    <property type="entry name" value="small_GTP"/>
    <property type="match status" value="1"/>
</dbReference>
<evidence type="ECO:0000256" key="7">
    <source>
        <dbReference type="ARBA" id="ARBA00022927"/>
    </source>
</evidence>
<dbReference type="CDD" id="cd01866">
    <property type="entry name" value="Rab2"/>
    <property type="match status" value="1"/>
</dbReference>
<dbReference type="AlphaFoldDB" id="A0A8C1W807"/>
<evidence type="ECO:0000256" key="12">
    <source>
        <dbReference type="ARBA" id="ARBA00023289"/>
    </source>
</evidence>
<dbReference type="PRINTS" id="PR00449">
    <property type="entry name" value="RASTRNSFRMNG"/>
</dbReference>
<keyword evidence="5" id="KW-0547">Nucleotide-binding</keyword>
<dbReference type="SMART" id="SM00175">
    <property type="entry name" value="RAB"/>
    <property type="match status" value="1"/>
</dbReference>
<protein>
    <submittedName>
        <fullName evidence="14">RAB2A, member RAS oncogene family</fullName>
    </submittedName>
</protein>
<comment type="subcellular location">
    <subcellularLocation>
        <location evidence="1">Cytoplasmic vesicle</location>
        <location evidence="1">Secretory vesicle</location>
        <location evidence="1">Acrosome</location>
    </subcellularLocation>
    <subcellularLocation>
        <location evidence="2">Endoplasmic reticulum membrane</location>
        <topology evidence="2">Lipid-anchor</topology>
    </subcellularLocation>
    <subcellularLocation>
        <location evidence="13">Golgi apparatus membrane</location>
        <topology evidence="13">Lipid-anchor</topology>
    </subcellularLocation>
</comment>
<name>A0A8C1W807_CYPCA</name>
<dbReference type="SMART" id="SM00173">
    <property type="entry name" value="RAS"/>
    <property type="match status" value="1"/>
</dbReference>
<dbReference type="GO" id="GO:0005789">
    <property type="term" value="C:endoplasmic reticulum membrane"/>
    <property type="evidence" value="ECO:0007669"/>
    <property type="project" value="UniProtKB-SubCell"/>
</dbReference>
<dbReference type="InterPro" id="IPR050209">
    <property type="entry name" value="Rab_GTPases_membrane_traffic"/>
</dbReference>
<proteinExistence type="inferred from homology"/>
<evidence type="ECO:0000256" key="4">
    <source>
        <dbReference type="ARBA" id="ARBA00022448"/>
    </source>
</evidence>
<keyword evidence="4" id="KW-0813">Transport</keyword>
<dbReference type="Proteomes" id="UP000694700">
    <property type="component" value="Unplaced"/>
</dbReference>
<keyword evidence="6" id="KW-0931">ER-Golgi transport</keyword>
<evidence type="ECO:0000256" key="9">
    <source>
        <dbReference type="ARBA" id="ARBA00023134"/>
    </source>
</evidence>
<dbReference type="Ensembl" id="ENSCCRT00015065404.1">
    <property type="protein sequence ID" value="ENSCCRP00015063319.1"/>
    <property type="gene ID" value="ENSCCRG00015025853.1"/>
</dbReference>
<dbReference type="InterPro" id="IPR001806">
    <property type="entry name" value="Small_GTPase"/>
</dbReference>
<evidence type="ECO:0000313" key="15">
    <source>
        <dbReference type="Proteomes" id="UP000694700"/>
    </source>
</evidence>
<evidence type="ECO:0000313" key="14">
    <source>
        <dbReference type="Ensembl" id="ENSCCRP00015063319.1"/>
    </source>
</evidence>
<dbReference type="GO" id="GO:0003924">
    <property type="term" value="F:GTPase activity"/>
    <property type="evidence" value="ECO:0007669"/>
    <property type="project" value="InterPro"/>
</dbReference>
<dbReference type="PROSITE" id="PS51419">
    <property type="entry name" value="RAB"/>
    <property type="match status" value="1"/>
</dbReference>
<dbReference type="GO" id="GO:0000139">
    <property type="term" value="C:Golgi membrane"/>
    <property type="evidence" value="ECO:0007669"/>
    <property type="project" value="UniProtKB-SubCell"/>
</dbReference>
<dbReference type="PROSITE" id="PS51421">
    <property type="entry name" value="RAS"/>
    <property type="match status" value="1"/>
</dbReference>
<evidence type="ECO:0000256" key="13">
    <source>
        <dbReference type="ARBA" id="ARBA00037794"/>
    </source>
</evidence>
<evidence type="ECO:0000256" key="10">
    <source>
        <dbReference type="ARBA" id="ARBA00023136"/>
    </source>
</evidence>
<reference evidence="14" key="1">
    <citation type="submission" date="2025-08" db="UniProtKB">
        <authorList>
            <consortium name="Ensembl"/>
        </authorList>
    </citation>
    <scope>IDENTIFICATION</scope>
</reference>
<keyword evidence="12" id="KW-0636">Prenylation</keyword>
<dbReference type="PROSITE" id="PS51420">
    <property type="entry name" value="RHO"/>
    <property type="match status" value="1"/>
</dbReference>
<dbReference type="GO" id="GO:0015031">
    <property type="term" value="P:protein transport"/>
    <property type="evidence" value="ECO:0007669"/>
    <property type="project" value="UniProtKB-KW"/>
</dbReference>
<keyword evidence="10" id="KW-0472">Membrane</keyword>
<evidence type="ECO:0000256" key="2">
    <source>
        <dbReference type="ARBA" id="ARBA00004628"/>
    </source>
</evidence>
<accession>A0A8C1W807</accession>
<dbReference type="PANTHER" id="PTHR47979">
    <property type="entry name" value="DRAB11-RELATED"/>
    <property type="match status" value="1"/>
</dbReference>
<evidence type="ECO:0000256" key="1">
    <source>
        <dbReference type="ARBA" id="ARBA00004218"/>
    </source>
</evidence>